<evidence type="ECO:0000256" key="9">
    <source>
        <dbReference type="SAM" id="MobiDB-lite"/>
    </source>
</evidence>
<dbReference type="GO" id="GO:0016020">
    <property type="term" value="C:membrane"/>
    <property type="evidence" value="ECO:0007669"/>
    <property type="project" value="InterPro"/>
</dbReference>
<feature type="compositionally biased region" description="Basic and acidic residues" evidence="9">
    <location>
        <begin position="286"/>
        <end position="299"/>
    </location>
</feature>
<evidence type="ECO:0000256" key="8">
    <source>
        <dbReference type="ARBA" id="ARBA00023012"/>
    </source>
</evidence>
<reference evidence="13" key="1">
    <citation type="submission" date="2016-02" db="EMBL/GenBank/DDBJ databases">
        <authorList>
            <person name="Holder M.E."/>
            <person name="Ajami N.J."/>
            <person name="Petrosino J.F."/>
        </authorList>
    </citation>
    <scope>NUCLEOTIDE SEQUENCE [LARGE SCALE GENOMIC DNA]</scope>
    <source>
        <strain evidence="13">CCUG 36733</strain>
    </source>
</reference>
<name>A0A0X8JGG0_ACTRD</name>
<keyword evidence="13" id="KW-1185">Reference proteome</keyword>
<keyword evidence="10" id="KW-0812">Transmembrane</keyword>
<feature type="transmembrane region" description="Helical" evidence="10">
    <location>
        <begin position="75"/>
        <end position="93"/>
    </location>
</feature>
<evidence type="ECO:0000259" key="11">
    <source>
        <dbReference type="Pfam" id="PF07730"/>
    </source>
</evidence>
<keyword evidence="7" id="KW-0067">ATP-binding</keyword>
<evidence type="ECO:0000313" key="12">
    <source>
        <dbReference type="EMBL" id="AMD88388.1"/>
    </source>
</evidence>
<dbReference type="GO" id="GO:0046983">
    <property type="term" value="F:protein dimerization activity"/>
    <property type="evidence" value="ECO:0007669"/>
    <property type="project" value="InterPro"/>
</dbReference>
<dbReference type="EMBL" id="CP014228">
    <property type="protein sequence ID" value="AMD88388.1"/>
    <property type="molecule type" value="Genomic_DNA"/>
</dbReference>
<dbReference type="PANTHER" id="PTHR24421:SF10">
    <property type="entry name" value="NITRATE_NITRITE SENSOR PROTEIN NARQ"/>
    <property type="match status" value="1"/>
</dbReference>
<dbReference type="PANTHER" id="PTHR24421">
    <property type="entry name" value="NITRATE/NITRITE SENSOR PROTEIN NARX-RELATED"/>
    <property type="match status" value="1"/>
</dbReference>
<dbReference type="InterPro" id="IPR036890">
    <property type="entry name" value="HATPase_C_sf"/>
</dbReference>
<evidence type="ECO:0000256" key="4">
    <source>
        <dbReference type="ARBA" id="ARBA00022679"/>
    </source>
</evidence>
<gene>
    <name evidence="12" type="ORF">AXF14_02810</name>
</gene>
<feature type="transmembrane region" description="Helical" evidence="10">
    <location>
        <begin position="105"/>
        <end position="125"/>
    </location>
</feature>
<keyword evidence="5" id="KW-0547">Nucleotide-binding</keyword>
<evidence type="ECO:0000313" key="13">
    <source>
        <dbReference type="Proteomes" id="UP000065220"/>
    </source>
</evidence>
<dbReference type="Gene3D" id="1.20.5.1930">
    <property type="match status" value="1"/>
</dbReference>
<feature type="transmembrane region" description="Helical" evidence="10">
    <location>
        <begin position="20"/>
        <end position="39"/>
    </location>
</feature>
<evidence type="ECO:0000256" key="1">
    <source>
        <dbReference type="ARBA" id="ARBA00000085"/>
    </source>
</evidence>
<dbReference type="InterPro" id="IPR011712">
    <property type="entry name" value="Sig_transdc_His_kin_sub3_dim/P"/>
</dbReference>
<feature type="compositionally biased region" description="Low complexity" evidence="9">
    <location>
        <begin position="318"/>
        <end position="337"/>
    </location>
</feature>
<protein>
    <recommendedName>
        <fullName evidence="2">histidine kinase</fullName>
        <ecNumber evidence="2">2.7.13.3</ecNumber>
    </recommendedName>
</protein>
<organism evidence="12 13">
    <name type="scientific">Actinomyces radicidentis</name>
    <dbReference type="NCBI Taxonomy" id="111015"/>
    <lineage>
        <taxon>Bacteria</taxon>
        <taxon>Bacillati</taxon>
        <taxon>Actinomycetota</taxon>
        <taxon>Actinomycetes</taxon>
        <taxon>Actinomycetales</taxon>
        <taxon>Actinomycetaceae</taxon>
        <taxon>Actinomyces</taxon>
    </lineage>
</organism>
<keyword evidence="10" id="KW-1133">Transmembrane helix</keyword>
<dbReference type="STRING" id="111015.AXF14_02810"/>
<evidence type="ECO:0000256" key="5">
    <source>
        <dbReference type="ARBA" id="ARBA00022741"/>
    </source>
</evidence>
<evidence type="ECO:0000256" key="2">
    <source>
        <dbReference type="ARBA" id="ARBA00012438"/>
    </source>
</evidence>
<feature type="region of interest" description="Disordered" evidence="9">
    <location>
        <begin position="275"/>
        <end position="368"/>
    </location>
</feature>
<keyword evidence="4" id="KW-0808">Transferase</keyword>
<sequence>MSISPAATRALRWQTAHPALADAVLASAVVGLNIPFGLLPMRYSPVGVPGPLWPVSIIAAVLCWEALAVRRRFPVAAWLAVSLLPLAHQLLHMARMDLGVVGTSFVSNALVGIELLGVPLVLAAVAGRHRAVWAWLACAGSTAVAVIEQALVAGFRAVDLWSVVNPYGLVYVIGTMAGLLIRIQHAQLAQVQLRTQRLAFVREQETQLAAANERSRIAREMHDIVAHSLAVMITMADGASAALERNPQMAREALTVLSETGRSALADTRRLVGVLRDDPGATSDPAAREAMRQAMREAEAVAPSAPAPAPPPPPGPTAQPGQAGSADAARGRGPLARRPLRERAGRRQSAPTAGTPGTATIPVVRDLPVPEFTPPGTVVPVEPSAPIADLRRLATDERGDTSTGMTPLAPAPEQADLAVLVDRFRAAGVPVSFERVGCELPEDKGLQLTVYRIAQESLTNVLRYAPTTRGVRVRLERLTGRAVLTVENDAAPGSTPVHGSGKGLIGMKERAAVYGGTVQAGPTADGWRVRAVLRWDEDDEGSAPWQTPR</sequence>
<dbReference type="CDD" id="cd16917">
    <property type="entry name" value="HATPase_UhpB-NarQ-NarX-like"/>
    <property type="match status" value="1"/>
</dbReference>
<evidence type="ECO:0000256" key="3">
    <source>
        <dbReference type="ARBA" id="ARBA00022553"/>
    </source>
</evidence>
<keyword evidence="8" id="KW-0902">Two-component regulatory system</keyword>
<dbReference type="Proteomes" id="UP000065220">
    <property type="component" value="Chromosome"/>
</dbReference>
<accession>A0A0X8JGG0</accession>
<dbReference type="RefSeq" id="WP_067943948.1">
    <property type="nucleotide sequence ID" value="NZ_CAUSVG010000130.1"/>
</dbReference>
<dbReference type="SUPFAM" id="SSF55874">
    <property type="entry name" value="ATPase domain of HSP90 chaperone/DNA topoisomerase II/histidine kinase"/>
    <property type="match status" value="1"/>
</dbReference>
<comment type="catalytic activity">
    <reaction evidence="1">
        <text>ATP + protein L-histidine = ADP + protein N-phospho-L-histidine.</text>
        <dbReference type="EC" id="2.7.13.3"/>
    </reaction>
</comment>
<feature type="compositionally biased region" description="Pro residues" evidence="9">
    <location>
        <begin position="305"/>
        <end position="317"/>
    </location>
</feature>
<dbReference type="Pfam" id="PF07730">
    <property type="entry name" value="HisKA_3"/>
    <property type="match status" value="1"/>
</dbReference>
<feature type="compositionally biased region" description="Low complexity" evidence="9">
    <location>
        <begin position="350"/>
        <end position="360"/>
    </location>
</feature>
<proteinExistence type="predicted"/>
<feature type="domain" description="Signal transduction histidine kinase subgroup 3 dimerisation and phosphoacceptor" evidence="11">
    <location>
        <begin position="213"/>
        <end position="278"/>
    </location>
</feature>
<dbReference type="AlphaFoldDB" id="A0A0X8JGG0"/>
<dbReference type="GO" id="GO:0005524">
    <property type="term" value="F:ATP binding"/>
    <property type="evidence" value="ECO:0007669"/>
    <property type="project" value="UniProtKB-KW"/>
</dbReference>
<dbReference type="EC" id="2.7.13.3" evidence="2"/>
<evidence type="ECO:0000256" key="6">
    <source>
        <dbReference type="ARBA" id="ARBA00022777"/>
    </source>
</evidence>
<keyword evidence="6 12" id="KW-0418">Kinase</keyword>
<feature type="transmembrane region" description="Helical" evidence="10">
    <location>
        <begin position="164"/>
        <end position="183"/>
    </location>
</feature>
<dbReference type="Gene3D" id="3.30.565.10">
    <property type="entry name" value="Histidine kinase-like ATPase, C-terminal domain"/>
    <property type="match status" value="1"/>
</dbReference>
<keyword evidence="3" id="KW-0597">Phosphoprotein</keyword>
<dbReference type="InterPro" id="IPR050482">
    <property type="entry name" value="Sensor_HK_TwoCompSys"/>
</dbReference>
<feature type="transmembrane region" description="Helical" evidence="10">
    <location>
        <begin position="132"/>
        <end position="152"/>
    </location>
</feature>
<feature type="transmembrane region" description="Helical" evidence="10">
    <location>
        <begin position="51"/>
        <end position="68"/>
    </location>
</feature>
<dbReference type="KEGG" id="ard:AXF14_02810"/>
<evidence type="ECO:0000256" key="10">
    <source>
        <dbReference type="SAM" id="Phobius"/>
    </source>
</evidence>
<evidence type="ECO:0000256" key="7">
    <source>
        <dbReference type="ARBA" id="ARBA00022840"/>
    </source>
</evidence>
<dbReference type="GO" id="GO:0000155">
    <property type="term" value="F:phosphorelay sensor kinase activity"/>
    <property type="evidence" value="ECO:0007669"/>
    <property type="project" value="InterPro"/>
</dbReference>
<dbReference type="OrthoDB" id="227596at2"/>
<keyword evidence="10" id="KW-0472">Membrane</keyword>